<protein>
    <submittedName>
        <fullName evidence="2">Uncharacterized protein</fullName>
    </submittedName>
</protein>
<evidence type="ECO:0000313" key="3">
    <source>
        <dbReference type="Proteomes" id="UP000299102"/>
    </source>
</evidence>
<keyword evidence="3" id="KW-1185">Reference proteome</keyword>
<feature type="region of interest" description="Disordered" evidence="1">
    <location>
        <begin position="79"/>
        <end position="99"/>
    </location>
</feature>
<dbReference type="EMBL" id="BGZK01000357">
    <property type="protein sequence ID" value="GBP38979.1"/>
    <property type="molecule type" value="Genomic_DNA"/>
</dbReference>
<proteinExistence type="predicted"/>
<accession>A0A4C1VK44</accession>
<comment type="caution">
    <text evidence="2">The sequence shown here is derived from an EMBL/GenBank/DDBJ whole genome shotgun (WGS) entry which is preliminary data.</text>
</comment>
<reference evidence="2 3" key="1">
    <citation type="journal article" date="2019" name="Commun. Biol.">
        <title>The bagworm genome reveals a unique fibroin gene that provides high tensile strength.</title>
        <authorList>
            <person name="Kono N."/>
            <person name="Nakamura H."/>
            <person name="Ohtoshi R."/>
            <person name="Tomita M."/>
            <person name="Numata K."/>
            <person name="Arakawa K."/>
        </authorList>
    </citation>
    <scope>NUCLEOTIDE SEQUENCE [LARGE SCALE GENOMIC DNA]</scope>
</reference>
<evidence type="ECO:0000256" key="1">
    <source>
        <dbReference type="SAM" id="MobiDB-lite"/>
    </source>
</evidence>
<sequence>MADFLEDVSLNQANPALYGDTQIYEANLQGAPYPFTFSKPVCNSKAAPNKDKLLAVCQDTCTITQLFDILNYLSRRRCSDERRGRSPRAASKQQVPQRDSANLISVFGRARRYRMGEDRSGEDYEMEKAYV</sequence>
<dbReference type="Proteomes" id="UP000299102">
    <property type="component" value="Unassembled WGS sequence"/>
</dbReference>
<name>A0A4C1VK44_EUMVA</name>
<gene>
    <name evidence="2" type="ORF">EVAR_95598_1</name>
</gene>
<dbReference type="AlphaFoldDB" id="A0A4C1VK44"/>
<evidence type="ECO:0000313" key="2">
    <source>
        <dbReference type="EMBL" id="GBP38979.1"/>
    </source>
</evidence>
<organism evidence="2 3">
    <name type="scientific">Eumeta variegata</name>
    <name type="common">Bagworm moth</name>
    <name type="synonym">Eumeta japonica</name>
    <dbReference type="NCBI Taxonomy" id="151549"/>
    <lineage>
        <taxon>Eukaryota</taxon>
        <taxon>Metazoa</taxon>
        <taxon>Ecdysozoa</taxon>
        <taxon>Arthropoda</taxon>
        <taxon>Hexapoda</taxon>
        <taxon>Insecta</taxon>
        <taxon>Pterygota</taxon>
        <taxon>Neoptera</taxon>
        <taxon>Endopterygota</taxon>
        <taxon>Lepidoptera</taxon>
        <taxon>Glossata</taxon>
        <taxon>Ditrysia</taxon>
        <taxon>Tineoidea</taxon>
        <taxon>Psychidae</taxon>
        <taxon>Oiketicinae</taxon>
        <taxon>Eumeta</taxon>
    </lineage>
</organism>